<name>E0VK07_PEDHC</name>
<evidence type="ECO:0000313" key="2">
    <source>
        <dbReference type="EMBL" id="EEB13713.1"/>
    </source>
</evidence>
<dbReference type="InParanoid" id="E0VK07"/>
<reference evidence="2" key="2">
    <citation type="submission" date="2007-04" db="EMBL/GenBank/DDBJ databases">
        <title>The genome of the human body louse.</title>
        <authorList>
            <consortium name="The Human Body Louse Genome Consortium"/>
            <person name="Kirkness E."/>
            <person name="Walenz B."/>
            <person name="Hass B."/>
            <person name="Bruggner R."/>
            <person name="Strausberg R."/>
        </authorList>
    </citation>
    <scope>NUCLEOTIDE SEQUENCE</scope>
    <source>
        <strain evidence="2">USDA</strain>
    </source>
</reference>
<evidence type="ECO:0000256" key="1">
    <source>
        <dbReference type="SAM" id="MobiDB-lite"/>
    </source>
</evidence>
<reference evidence="2" key="1">
    <citation type="submission" date="2007-04" db="EMBL/GenBank/DDBJ databases">
        <title>Annotation of Pediculus humanus corporis strain USDA.</title>
        <authorList>
            <person name="Kirkness E."/>
            <person name="Hannick L."/>
            <person name="Hass B."/>
            <person name="Bruggner R."/>
            <person name="Lawson D."/>
            <person name="Bidwell S."/>
            <person name="Joardar V."/>
            <person name="Caler E."/>
            <person name="Walenz B."/>
            <person name="Inman J."/>
            <person name="Schobel S."/>
            <person name="Galinsky K."/>
            <person name="Amedeo P."/>
            <person name="Strausberg R."/>
        </authorList>
    </citation>
    <scope>NUCLEOTIDE SEQUENCE</scope>
    <source>
        <strain evidence="2">USDA</strain>
    </source>
</reference>
<dbReference type="VEuPathDB" id="VectorBase:PHUM253940"/>
<dbReference type="CTD" id="8235107"/>
<dbReference type="OrthoDB" id="47923at2759"/>
<dbReference type="EnsemblMetazoa" id="PHUM253940-RA">
    <property type="protein sequence ID" value="PHUM253940-PA"/>
    <property type="gene ID" value="PHUM253940"/>
</dbReference>
<feature type="compositionally biased region" description="Basic and acidic residues" evidence="1">
    <location>
        <begin position="19"/>
        <end position="34"/>
    </location>
</feature>
<evidence type="ECO:0000313" key="3">
    <source>
        <dbReference type="EnsemblMetazoa" id="PHUM253940-PA"/>
    </source>
</evidence>
<dbReference type="Proteomes" id="UP000009046">
    <property type="component" value="Unassembled WGS sequence"/>
</dbReference>
<dbReference type="EMBL" id="DS235235">
    <property type="protein sequence ID" value="EEB13713.1"/>
    <property type="molecule type" value="Genomic_DNA"/>
</dbReference>
<dbReference type="KEGG" id="phu:Phum_PHUM253940"/>
<dbReference type="HOGENOM" id="CLU_1909187_0_0_1"/>
<proteinExistence type="predicted"/>
<dbReference type="GeneID" id="8235107"/>
<accession>E0VK07</accession>
<feature type="region of interest" description="Disordered" evidence="1">
    <location>
        <begin position="75"/>
        <end position="133"/>
    </location>
</feature>
<evidence type="ECO:0000313" key="4">
    <source>
        <dbReference type="Proteomes" id="UP000009046"/>
    </source>
</evidence>
<sequence>MFSGITNQMSQVSSWIGVKKGDVDPSKSSTEEKASSPNVENQDAPAEGTSPTASKGSKFEVLSSVKGQMTSWIGSVQVPSVPNLFTKGSNTTSSSETQNVEGGSGDGKADSPTSGESVKGSPEQQKDEDDNSR</sequence>
<evidence type="ECO:0008006" key="5">
    <source>
        <dbReference type="Google" id="ProtNLM"/>
    </source>
</evidence>
<reference evidence="3" key="3">
    <citation type="submission" date="2021-02" db="UniProtKB">
        <authorList>
            <consortium name="EnsemblMetazoa"/>
        </authorList>
    </citation>
    <scope>IDENTIFICATION</scope>
    <source>
        <strain evidence="3">USDA</strain>
    </source>
</reference>
<gene>
    <name evidence="3" type="primary">8235107</name>
    <name evidence="2" type="ORF">Phum_PHUM253940</name>
</gene>
<feature type="compositionally biased region" description="Polar residues" evidence="1">
    <location>
        <begin position="86"/>
        <end position="101"/>
    </location>
</feature>
<feature type="compositionally biased region" description="Polar residues" evidence="1">
    <location>
        <begin position="1"/>
        <end position="14"/>
    </location>
</feature>
<dbReference type="AlphaFoldDB" id="E0VK07"/>
<keyword evidence="4" id="KW-1185">Reference proteome</keyword>
<dbReference type="EMBL" id="AAZO01002943">
    <property type="status" value="NOT_ANNOTATED_CDS"/>
    <property type="molecule type" value="Genomic_DNA"/>
</dbReference>
<dbReference type="OMA" id="MTSWIGS"/>
<feature type="region of interest" description="Disordered" evidence="1">
    <location>
        <begin position="1"/>
        <end position="57"/>
    </location>
</feature>
<dbReference type="RefSeq" id="XP_002426451.1">
    <property type="nucleotide sequence ID" value="XM_002426406.1"/>
</dbReference>
<protein>
    <recommendedName>
        <fullName evidence="5">Synapse-associated protein</fullName>
    </recommendedName>
</protein>
<organism>
    <name type="scientific">Pediculus humanus subsp. corporis</name>
    <name type="common">Body louse</name>
    <dbReference type="NCBI Taxonomy" id="121224"/>
    <lineage>
        <taxon>Eukaryota</taxon>
        <taxon>Metazoa</taxon>
        <taxon>Ecdysozoa</taxon>
        <taxon>Arthropoda</taxon>
        <taxon>Hexapoda</taxon>
        <taxon>Insecta</taxon>
        <taxon>Pterygota</taxon>
        <taxon>Neoptera</taxon>
        <taxon>Paraneoptera</taxon>
        <taxon>Psocodea</taxon>
        <taxon>Troctomorpha</taxon>
        <taxon>Phthiraptera</taxon>
        <taxon>Anoplura</taxon>
        <taxon>Pediculidae</taxon>
        <taxon>Pediculus</taxon>
    </lineage>
</organism>